<feature type="region of interest" description="Disordered" evidence="7">
    <location>
        <begin position="1409"/>
        <end position="1605"/>
    </location>
</feature>
<feature type="compositionally biased region" description="Basic and acidic residues" evidence="7">
    <location>
        <begin position="1185"/>
        <end position="1194"/>
    </location>
</feature>
<feature type="compositionally biased region" description="Basic and acidic residues" evidence="7">
    <location>
        <begin position="897"/>
        <end position="968"/>
    </location>
</feature>
<feature type="compositionally biased region" description="Polar residues" evidence="7">
    <location>
        <begin position="151"/>
        <end position="167"/>
    </location>
</feature>
<evidence type="ECO:0000313" key="10">
    <source>
        <dbReference type="Proteomes" id="UP000054560"/>
    </source>
</evidence>
<feature type="compositionally biased region" description="Basic and acidic residues" evidence="7">
    <location>
        <begin position="74"/>
        <end position="87"/>
    </location>
</feature>
<evidence type="ECO:0000256" key="5">
    <source>
        <dbReference type="ARBA" id="ARBA00023242"/>
    </source>
</evidence>
<feature type="compositionally biased region" description="Low complexity" evidence="7">
    <location>
        <begin position="1419"/>
        <end position="1442"/>
    </location>
</feature>
<feature type="region of interest" description="Disordered" evidence="7">
    <location>
        <begin position="1127"/>
        <end position="1194"/>
    </location>
</feature>
<feature type="compositionally biased region" description="Polar residues" evidence="7">
    <location>
        <begin position="1786"/>
        <end position="1798"/>
    </location>
</feature>
<dbReference type="PANTHER" id="PTHR11969:SF54">
    <property type="entry name" value="MAD-LIKE PROTEIN 1"/>
    <property type="match status" value="1"/>
</dbReference>
<keyword evidence="4" id="KW-0804">Transcription</keyword>
<keyword evidence="3" id="KW-0238">DNA-binding</keyword>
<feature type="compositionally biased region" description="Basic residues" evidence="7">
    <location>
        <begin position="1850"/>
        <end position="1861"/>
    </location>
</feature>
<keyword evidence="5" id="KW-0539">Nucleus</keyword>
<feature type="region of interest" description="Disordered" evidence="7">
    <location>
        <begin position="1"/>
        <end position="170"/>
    </location>
</feature>
<feature type="region of interest" description="Disordered" evidence="7">
    <location>
        <begin position="184"/>
        <end position="337"/>
    </location>
</feature>
<keyword evidence="10" id="KW-1185">Reference proteome</keyword>
<feature type="region of interest" description="Disordered" evidence="7">
    <location>
        <begin position="445"/>
        <end position="473"/>
    </location>
</feature>
<dbReference type="SMART" id="SM00353">
    <property type="entry name" value="HLH"/>
    <property type="match status" value="2"/>
</dbReference>
<feature type="compositionally biased region" description="Basic and acidic residues" evidence="7">
    <location>
        <begin position="1287"/>
        <end position="1358"/>
    </location>
</feature>
<gene>
    <name evidence="9" type="ORF">SARC_00026</name>
</gene>
<feature type="compositionally biased region" description="Basic and acidic residues" evidence="7">
    <location>
        <begin position="208"/>
        <end position="218"/>
    </location>
</feature>
<feature type="domain" description="BHLH" evidence="8">
    <location>
        <begin position="1897"/>
        <end position="1949"/>
    </location>
</feature>
<organism evidence="9 10">
    <name type="scientific">Sphaeroforma arctica JP610</name>
    <dbReference type="NCBI Taxonomy" id="667725"/>
    <lineage>
        <taxon>Eukaryota</taxon>
        <taxon>Ichthyosporea</taxon>
        <taxon>Ichthyophonida</taxon>
        <taxon>Sphaeroforma</taxon>
    </lineage>
</organism>
<feature type="domain" description="BHLH" evidence="8">
    <location>
        <begin position="1174"/>
        <end position="1225"/>
    </location>
</feature>
<reference evidence="9 10" key="1">
    <citation type="submission" date="2011-02" db="EMBL/GenBank/DDBJ databases">
        <title>The Genome Sequence of Sphaeroforma arctica JP610.</title>
        <authorList>
            <consortium name="The Broad Institute Genome Sequencing Platform"/>
            <person name="Russ C."/>
            <person name="Cuomo C."/>
            <person name="Young S.K."/>
            <person name="Zeng Q."/>
            <person name="Gargeya S."/>
            <person name="Alvarado L."/>
            <person name="Berlin A."/>
            <person name="Chapman S.B."/>
            <person name="Chen Z."/>
            <person name="Freedman E."/>
            <person name="Gellesch M."/>
            <person name="Goldberg J."/>
            <person name="Griggs A."/>
            <person name="Gujja S."/>
            <person name="Heilman E."/>
            <person name="Heiman D."/>
            <person name="Howarth C."/>
            <person name="Mehta T."/>
            <person name="Neiman D."/>
            <person name="Pearson M."/>
            <person name="Roberts A."/>
            <person name="Saif S."/>
            <person name="Shea T."/>
            <person name="Shenoy N."/>
            <person name="Sisk P."/>
            <person name="Stolte C."/>
            <person name="Sykes S."/>
            <person name="White J."/>
            <person name="Yandava C."/>
            <person name="Burger G."/>
            <person name="Gray M.W."/>
            <person name="Holland P.W.H."/>
            <person name="King N."/>
            <person name="Lang F.B.F."/>
            <person name="Roger A.J."/>
            <person name="Ruiz-Trillo I."/>
            <person name="Haas B."/>
            <person name="Nusbaum C."/>
            <person name="Birren B."/>
        </authorList>
    </citation>
    <scope>NUCLEOTIDE SEQUENCE [LARGE SCALE GENOMIC DNA]</scope>
    <source>
        <strain evidence="9 10">JP610</strain>
    </source>
</reference>
<evidence type="ECO:0000313" key="9">
    <source>
        <dbReference type="EMBL" id="KNC87894.1"/>
    </source>
</evidence>
<feature type="compositionally biased region" description="Basic and acidic residues" evidence="7">
    <location>
        <begin position="99"/>
        <end position="108"/>
    </location>
</feature>
<evidence type="ECO:0000256" key="6">
    <source>
        <dbReference type="SAM" id="Coils"/>
    </source>
</evidence>
<dbReference type="GeneID" id="25900530"/>
<accession>A0A0L0GG92</accession>
<dbReference type="GO" id="GO:0000978">
    <property type="term" value="F:RNA polymerase II cis-regulatory region sequence-specific DNA binding"/>
    <property type="evidence" value="ECO:0007669"/>
    <property type="project" value="TreeGrafter"/>
</dbReference>
<feature type="compositionally biased region" description="Low complexity" evidence="7">
    <location>
        <begin position="278"/>
        <end position="287"/>
    </location>
</feature>
<feature type="compositionally biased region" description="Polar residues" evidence="7">
    <location>
        <begin position="1064"/>
        <end position="1080"/>
    </location>
</feature>
<dbReference type="CDD" id="cd00083">
    <property type="entry name" value="bHLH_SF"/>
    <property type="match status" value="1"/>
</dbReference>
<feature type="compositionally biased region" description="Basic and acidic residues" evidence="7">
    <location>
        <begin position="455"/>
        <end position="472"/>
    </location>
</feature>
<feature type="compositionally biased region" description="Low complexity" evidence="7">
    <location>
        <begin position="562"/>
        <end position="577"/>
    </location>
</feature>
<dbReference type="GO" id="GO:0046983">
    <property type="term" value="F:protein dimerization activity"/>
    <property type="evidence" value="ECO:0007669"/>
    <property type="project" value="InterPro"/>
</dbReference>
<evidence type="ECO:0000256" key="4">
    <source>
        <dbReference type="ARBA" id="ARBA00023163"/>
    </source>
</evidence>
<feature type="compositionally biased region" description="Basic and acidic residues" evidence="7">
    <location>
        <begin position="1742"/>
        <end position="1752"/>
    </location>
</feature>
<feature type="region of interest" description="Disordered" evidence="7">
    <location>
        <begin position="1740"/>
        <end position="1910"/>
    </location>
</feature>
<dbReference type="GO" id="GO:0005634">
    <property type="term" value="C:nucleus"/>
    <property type="evidence" value="ECO:0007669"/>
    <property type="project" value="UniProtKB-SubCell"/>
</dbReference>
<dbReference type="Pfam" id="PF00010">
    <property type="entry name" value="HLH"/>
    <property type="match status" value="2"/>
</dbReference>
<name>A0A0L0GG92_9EUKA</name>
<evidence type="ECO:0000259" key="8">
    <source>
        <dbReference type="PROSITE" id="PS50888"/>
    </source>
</evidence>
<comment type="subcellular location">
    <subcellularLocation>
        <location evidence="1">Nucleus</location>
    </subcellularLocation>
</comment>
<feature type="compositionally biased region" description="Polar residues" evidence="7">
    <location>
        <begin position="1523"/>
        <end position="1552"/>
    </location>
</feature>
<dbReference type="GO" id="GO:0000981">
    <property type="term" value="F:DNA-binding transcription factor activity, RNA polymerase II-specific"/>
    <property type="evidence" value="ECO:0007669"/>
    <property type="project" value="TreeGrafter"/>
</dbReference>
<feature type="compositionally biased region" description="Polar residues" evidence="7">
    <location>
        <begin position="1127"/>
        <end position="1138"/>
    </location>
</feature>
<dbReference type="Proteomes" id="UP000054560">
    <property type="component" value="Unassembled WGS sequence"/>
</dbReference>
<feature type="compositionally biased region" description="Gly residues" evidence="7">
    <location>
        <begin position="1884"/>
        <end position="1900"/>
    </location>
</feature>
<evidence type="ECO:0000256" key="1">
    <source>
        <dbReference type="ARBA" id="ARBA00004123"/>
    </source>
</evidence>
<feature type="compositionally biased region" description="Low complexity" evidence="7">
    <location>
        <begin position="1491"/>
        <end position="1501"/>
    </location>
</feature>
<keyword evidence="2" id="KW-0805">Transcription regulation</keyword>
<dbReference type="EMBL" id="KQ241597">
    <property type="protein sequence ID" value="KNC87894.1"/>
    <property type="molecule type" value="Genomic_DNA"/>
</dbReference>
<feature type="coiled-coil region" evidence="6">
    <location>
        <begin position="706"/>
        <end position="740"/>
    </location>
</feature>
<feature type="region of interest" description="Disordered" evidence="7">
    <location>
        <begin position="508"/>
        <end position="587"/>
    </location>
</feature>
<evidence type="ECO:0000256" key="2">
    <source>
        <dbReference type="ARBA" id="ARBA00023015"/>
    </source>
</evidence>
<dbReference type="InterPro" id="IPR011598">
    <property type="entry name" value="bHLH_dom"/>
</dbReference>
<protein>
    <recommendedName>
        <fullName evidence="8">BHLH domain-containing protein</fullName>
    </recommendedName>
</protein>
<dbReference type="Gene3D" id="4.10.280.10">
    <property type="entry name" value="Helix-loop-helix DNA-binding domain"/>
    <property type="match status" value="2"/>
</dbReference>
<feature type="compositionally biased region" description="Polar residues" evidence="7">
    <location>
        <begin position="127"/>
        <end position="140"/>
    </location>
</feature>
<dbReference type="PANTHER" id="PTHR11969">
    <property type="entry name" value="MAX DIMERIZATION, MAD"/>
    <property type="match status" value="1"/>
</dbReference>
<keyword evidence="6" id="KW-0175">Coiled coil</keyword>
<dbReference type="RefSeq" id="XP_014161796.1">
    <property type="nucleotide sequence ID" value="XM_014306321.1"/>
</dbReference>
<feature type="region of interest" description="Disordered" evidence="7">
    <location>
        <begin position="876"/>
        <end position="1080"/>
    </location>
</feature>
<feature type="compositionally biased region" description="Basic and acidic residues" evidence="7">
    <location>
        <begin position="1874"/>
        <end position="1883"/>
    </location>
</feature>
<feature type="compositionally biased region" description="Polar residues" evidence="7">
    <location>
        <begin position="1822"/>
        <end position="1832"/>
    </location>
</feature>
<feature type="compositionally biased region" description="Polar residues" evidence="7">
    <location>
        <begin position="261"/>
        <end position="277"/>
    </location>
</feature>
<proteinExistence type="predicted"/>
<evidence type="ECO:0000256" key="7">
    <source>
        <dbReference type="SAM" id="MobiDB-lite"/>
    </source>
</evidence>
<feature type="region of interest" description="Disordered" evidence="7">
    <location>
        <begin position="1266"/>
        <end position="1380"/>
    </location>
</feature>
<feature type="compositionally biased region" description="Basic and acidic residues" evidence="7">
    <location>
        <begin position="876"/>
        <end position="886"/>
    </location>
</feature>
<dbReference type="InterPro" id="IPR036638">
    <property type="entry name" value="HLH_DNA-bd_sf"/>
</dbReference>
<feature type="region of interest" description="Disordered" evidence="7">
    <location>
        <begin position="366"/>
        <end position="408"/>
    </location>
</feature>
<dbReference type="SUPFAM" id="SSF47459">
    <property type="entry name" value="HLH, helix-loop-helix DNA-binding domain"/>
    <property type="match status" value="2"/>
</dbReference>
<feature type="compositionally biased region" description="Basic and acidic residues" evidence="7">
    <location>
        <begin position="31"/>
        <end position="48"/>
    </location>
</feature>
<sequence length="1980" mass="220139">MNDKGRAGMPSGGSEVKLKTEPVVTTGWGDASRDGDSKGVGEVDKKSDIGSAMGADFGDRYRVGEGGGTGNVDYKQENNSDVKEERQVPPLPPSQPLKTRNDRREHLHAYQSQSQLMQALAGEQARIEQTSLKAQPSSQAQRHERGDSAAHSPSQYMSQRLSPILSQAPNRLLAPRPAAAVARGNGTLLEEASGKQVKPPQTQTYDQRIQEQQERAHQLEQQQRMLEAIHEHEASTTTERSPSPRVGSIRDIKGADRGQWPQRQDASPSIRAQQSPSGTQQARAQRGADGGAWNGSGPMKFREHDTEAASSAPQDRVYRFDQRPDREVGRSLGDSLKDQFGEGMKARSVTYSPRLSVRDELLVTHRSKSQQDTLKPYGSGAGSDAELPTVASPANGSLRRGANECASVSPSMGMGLEVPLKWQRNPSTQSENLGMARSPQYSARAGMTPTIQGGEAKHDAAQPHSQYHREQRVNVSLTRPRSADVLTHGMDMHAGRETKRVRLDEMRPMVSSRSQPRLPQVQAQAQAQAELETQAHLRRQPQGLTREQAMHTRDQGMYSRAQLQQRTQSPQMQSQPTRDAEAQGQRQLERGEAYLHKSAPSRSVGDDQHGLDWNDEGAGGIGAMRSMAQQAGQKSPQYQSLRSQRTLESIPHQRRDTAERAYAERLQGNVTGGLRERGREGDREIYRGHRGEDDYDRKYYQASGGLSNREYRYERELERARELEREREIGREREREWEREWERYRGRDKEESDLREWHKGASTGRDMKRREDRRRDMELDGFREITYRDYLDRTGENLGQFLPGLSREDGPWFNDRPLVANQRYMVEGTYKRSTMPTDRGYDYMHKRGDIDGSVDPKKAISESPYDYREVYTDSKDGLVDERERARAMSRGAFDPMGDARQRDMHESRAFRTQAESERDLRMLEDRRREADRDGMDRLPSRTRPSEWTRADPRDRSRFEVEAEADSARKLRHSPYLENGRTSGGRDVGGDYLESIADQNTASARDPRSDREAGDWPAGVDRESSLSRARSQPGIAQRSRASHVSAVPPKARKEQSPSARARHLSNAQVRGQGHEQPSVSQSHLGVVGTNAHLGVSSTKGSLLLSSGTAGSLVAGPYYTRERKYSIVSDSHNNADSKQGSGRVRRNSMHTTGSGGSPGGSDVEPVDATPAEKENWRKMKHKKQERKRRDMHNDSFRKLGTLLPSKDDINLPKVQVLTEAITHIHELRRIGSALENVRATTAEQTRELQYCLRSLLRDRQRRGLSVPSIDPALLDVPPLAFNRPVGSREGMRSRSVTDYEHAERQQTARGSGRDEGYKESLRDRDADADADGERDQDGGRYMDRDKHTEDTPIDAEKHASADAYDNADGSGEDDDEGDPGVGVHTVKEFVVKIKGGSGSEWLSFSSMHKSATNPKGSLLATTTNSNDNNSNSNNNNNNNSSHNTGGHGSGDLDPSSSSRAFDAPYGGTNKHGREDWLSNGGQKRPTGHKRKPSSLSTSDAYSSAFAQPTPGMRSVSGGRPYTAPNRGQQVPTSTQTVGDNSTYSRGLESFSHQARAQRGMSKQMGSQRAYSPAREASSRTWSPMRERDSGGRQSGTQLKGAADRGDGSAKMRLLRLHVSVSEAQEMDVDEVVGEGKAGGLRDRYGGTRSTDDSRLEGSAMRADEAGAMRRCGSTKYYSDQQENPYGYDDDVEHYGRDKRHIAYEAEQYYVDEFGFEYEPEDLEASDIEYDEIEDALAAQLQMGDRGRYRERYGDTDMVQGDKSVGGYTESTGILSHASRPPTDEHGNASVNPRSELQGNKSAGGHGNNKHSQMPNPRSKGKNSVGRNSVGTISITPNPPPRNRSRASTSSAAKRKTPKSRSNARRNSESAGGIHSDAYDGYHGNEDGGASGAEGTYGRGGRPGHNENERRRRSQMNQAFNELQLRLPVFRAMSKPSKAHILDEAKKCLVNLKSTRAKLKGQISDLQYSIEDKRRRLEALRSR</sequence>
<feature type="compositionally biased region" description="Basic and acidic residues" evidence="7">
    <location>
        <begin position="316"/>
        <end position="337"/>
    </location>
</feature>
<feature type="compositionally biased region" description="Basic and acidic residues" evidence="7">
    <location>
        <begin position="1004"/>
        <end position="1024"/>
    </location>
</feature>
<dbReference type="PROSITE" id="PS50888">
    <property type="entry name" value="BHLH"/>
    <property type="match status" value="2"/>
</dbReference>
<evidence type="ECO:0000256" key="3">
    <source>
        <dbReference type="ARBA" id="ARBA00023125"/>
    </source>
</evidence>